<dbReference type="EMBL" id="JAFBCV010000017">
    <property type="protein sequence ID" value="MBM7840789.1"/>
    <property type="molecule type" value="Genomic_DNA"/>
</dbReference>
<keyword evidence="1" id="KW-1133">Transmembrane helix</keyword>
<evidence type="ECO:0000313" key="2">
    <source>
        <dbReference type="EMBL" id="MBM7840789.1"/>
    </source>
</evidence>
<feature type="transmembrane region" description="Helical" evidence="1">
    <location>
        <begin position="30"/>
        <end position="48"/>
    </location>
</feature>
<keyword evidence="1" id="KW-0472">Membrane</keyword>
<dbReference type="RefSeq" id="WP_158332423.1">
    <property type="nucleotide sequence ID" value="NZ_JAFBCV010000017.1"/>
</dbReference>
<keyword evidence="3" id="KW-1185">Reference proteome</keyword>
<proteinExistence type="predicted"/>
<name>A0ABS2T279_9BACI</name>
<evidence type="ECO:0000313" key="3">
    <source>
        <dbReference type="Proteomes" id="UP001179280"/>
    </source>
</evidence>
<keyword evidence="1" id="KW-0812">Transmembrane</keyword>
<organism evidence="2 3">
    <name type="scientific">Shouchella xiaoxiensis</name>
    <dbReference type="NCBI Taxonomy" id="766895"/>
    <lineage>
        <taxon>Bacteria</taxon>
        <taxon>Bacillati</taxon>
        <taxon>Bacillota</taxon>
        <taxon>Bacilli</taxon>
        <taxon>Bacillales</taxon>
        <taxon>Bacillaceae</taxon>
        <taxon>Shouchella</taxon>
    </lineage>
</organism>
<sequence>MKKKWRTIIFAVLILAWLILFFTGDYGVRFWIGQAISAAIILLVALFMKHWGTRLE</sequence>
<evidence type="ECO:0000256" key="1">
    <source>
        <dbReference type="SAM" id="Phobius"/>
    </source>
</evidence>
<feature type="transmembrane region" description="Helical" evidence="1">
    <location>
        <begin position="7"/>
        <end position="24"/>
    </location>
</feature>
<comment type="caution">
    <text evidence="2">The sequence shown here is derived from an EMBL/GenBank/DDBJ whole genome shotgun (WGS) entry which is preliminary data.</text>
</comment>
<protein>
    <submittedName>
        <fullName evidence="2">Membrane protein</fullName>
    </submittedName>
</protein>
<accession>A0ABS2T279</accession>
<reference evidence="2" key="1">
    <citation type="submission" date="2021-01" db="EMBL/GenBank/DDBJ databases">
        <title>Genomic Encyclopedia of Type Strains, Phase IV (KMG-IV): sequencing the most valuable type-strain genomes for metagenomic binning, comparative biology and taxonomic classification.</title>
        <authorList>
            <person name="Goeker M."/>
        </authorList>
    </citation>
    <scope>NUCLEOTIDE SEQUENCE</scope>
    <source>
        <strain evidence="2">DSM 21943</strain>
    </source>
</reference>
<dbReference type="Proteomes" id="UP001179280">
    <property type="component" value="Unassembled WGS sequence"/>
</dbReference>
<gene>
    <name evidence="2" type="ORF">JOC54_004082</name>
</gene>